<proteinExistence type="predicted"/>
<evidence type="ECO:0000256" key="5">
    <source>
        <dbReference type="SAM" id="Phobius"/>
    </source>
</evidence>
<dbReference type="Pfam" id="PF00822">
    <property type="entry name" value="PMP22_Claudin"/>
    <property type="match status" value="1"/>
</dbReference>
<keyword evidence="3 5" id="KW-1133">Transmembrane helix</keyword>
<evidence type="ECO:0000313" key="6">
    <source>
        <dbReference type="EMBL" id="KAK3582726.1"/>
    </source>
</evidence>
<evidence type="ECO:0000256" key="1">
    <source>
        <dbReference type="ARBA" id="ARBA00004141"/>
    </source>
</evidence>
<evidence type="ECO:0000256" key="4">
    <source>
        <dbReference type="ARBA" id="ARBA00023136"/>
    </source>
</evidence>
<feature type="transmembrane region" description="Helical" evidence="5">
    <location>
        <begin position="146"/>
        <end position="171"/>
    </location>
</feature>
<dbReference type="AlphaFoldDB" id="A0AAE0RZT2"/>
<name>A0AAE0RZT2_9BIVA</name>
<protein>
    <submittedName>
        <fullName evidence="6">Uncharacterized protein</fullName>
    </submittedName>
</protein>
<feature type="transmembrane region" description="Helical" evidence="5">
    <location>
        <begin position="12"/>
        <end position="33"/>
    </location>
</feature>
<organism evidence="6 7">
    <name type="scientific">Potamilus streckersoni</name>
    <dbReference type="NCBI Taxonomy" id="2493646"/>
    <lineage>
        <taxon>Eukaryota</taxon>
        <taxon>Metazoa</taxon>
        <taxon>Spiralia</taxon>
        <taxon>Lophotrochozoa</taxon>
        <taxon>Mollusca</taxon>
        <taxon>Bivalvia</taxon>
        <taxon>Autobranchia</taxon>
        <taxon>Heteroconchia</taxon>
        <taxon>Palaeoheterodonta</taxon>
        <taxon>Unionida</taxon>
        <taxon>Unionoidea</taxon>
        <taxon>Unionidae</taxon>
        <taxon>Ambleminae</taxon>
        <taxon>Lampsilini</taxon>
        <taxon>Potamilus</taxon>
    </lineage>
</organism>
<feature type="transmembrane region" description="Helical" evidence="5">
    <location>
        <begin position="111"/>
        <end position="134"/>
    </location>
</feature>
<evidence type="ECO:0000256" key="3">
    <source>
        <dbReference type="ARBA" id="ARBA00022989"/>
    </source>
</evidence>
<sequence>MGFGDTTLLCKIVFGLLITCFVIDLIGFAIPYWHSTDSVFGLKNFGGLWDDCHYLDGDKKCENIKENVLPESFLSWFRAVRAFSILSWLFFLAALVIVIIFMFFMSAKKPLYLVAVCLSFAGAFCALIAFAVYAGESFSSYTHYHIAFALTVVSFVLGLLAGILGILDYFLGGGGK</sequence>
<reference evidence="6" key="3">
    <citation type="submission" date="2023-05" db="EMBL/GenBank/DDBJ databases">
        <authorList>
            <person name="Smith C.H."/>
        </authorList>
    </citation>
    <scope>NUCLEOTIDE SEQUENCE</scope>
    <source>
        <strain evidence="6">CHS0354</strain>
        <tissue evidence="6">Mantle</tissue>
    </source>
</reference>
<dbReference type="PANTHER" id="PTHR10671:SF108">
    <property type="entry name" value="CLAUDIN FAMILY PROTEIN-RELATED"/>
    <property type="match status" value="1"/>
</dbReference>
<dbReference type="EMBL" id="JAEAOA010002320">
    <property type="protein sequence ID" value="KAK3582726.1"/>
    <property type="molecule type" value="Genomic_DNA"/>
</dbReference>
<reference evidence="6" key="2">
    <citation type="journal article" date="2021" name="Genome Biol. Evol.">
        <title>Developing a high-quality reference genome for a parasitic bivalve with doubly uniparental inheritance (Bivalvia: Unionida).</title>
        <authorList>
            <person name="Smith C.H."/>
        </authorList>
    </citation>
    <scope>NUCLEOTIDE SEQUENCE</scope>
    <source>
        <strain evidence="6">CHS0354</strain>
        <tissue evidence="6">Mantle</tissue>
    </source>
</reference>
<comment type="subcellular location">
    <subcellularLocation>
        <location evidence="1">Membrane</location>
        <topology evidence="1">Multi-pass membrane protein</topology>
    </subcellularLocation>
</comment>
<reference evidence="6" key="1">
    <citation type="journal article" date="2021" name="Genome Biol. Evol.">
        <title>A High-Quality Reference Genome for a Parasitic Bivalve with Doubly Uniparental Inheritance (Bivalvia: Unionida).</title>
        <authorList>
            <person name="Smith C.H."/>
        </authorList>
    </citation>
    <scope>NUCLEOTIDE SEQUENCE</scope>
    <source>
        <strain evidence="6">CHS0354</strain>
    </source>
</reference>
<keyword evidence="2 5" id="KW-0812">Transmembrane</keyword>
<dbReference type="InterPro" id="IPR050579">
    <property type="entry name" value="PMP-22/EMP/MP20-like"/>
</dbReference>
<dbReference type="Gene3D" id="1.20.140.150">
    <property type="match status" value="1"/>
</dbReference>
<feature type="transmembrane region" description="Helical" evidence="5">
    <location>
        <begin position="82"/>
        <end position="104"/>
    </location>
</feature>
<comment type="caution">
    <text evidence="6">The sequence shown here is derived from an EMBL/GenBank/DDBJ whole genome shotgun (WGS) entry which is preliminary data.</text>
</comment>
<dbReference type="Proteomes" id="UP001195483">
    <property type="component" value="Unassembled WGS sequence"/>
</dbReference>
<evidence type="ECO:0000313" key="7">
    <source>
        <dbReference type="Proteomes" id="UP001195483"/>
    </source>
</evidence>
<accession>A0AAE0RZT2</accession>
<gene>
    <name evidence="6" type="ORF">CHS0354_039767</name>
</gene>
<evidence type="ECO:0000256" key="2">
    <source>
        <dbReference type="ARBA" id="ARBA00022692"/>
    </source>
</evidence>
<dbReference type="InterPro" id="IPR004031">
    <property type="entry name" value="PMP22/EMP/MP20/Claudin"/>
</dbReference>
<keyword evidence="4 5" id="KW-0472">Membrane</keyword>
<dbReference type="GO" id="GO:0005886">
    <property type="term" value="C:plasma membrane"/>
    <property type="evidence" value="ECO:0007669"/>
    <property type="project" value="TreeGrafter"/>
</dbReference>
<keyword evidence="7" id="KW-1185">Reference proteome</keyword>
<dbReference type="PANTHER" id="PTHR10671">
    <property type="entry name" value="EPITHELIAL MEMBRANE PROTEIN-RELATED"/>
    <property type="match status" value="1"/>
</dbReference>